<dbReference type="InterPro" id="IPR019223">
    <property type="entry name" value="DUF2147"/>
</dbReference>
<dbReference type="AlphaFoldDB" id="A0A7J5TTQ6"/>
<evidence type="ECO:0000313" key="3">
    <source>
        <dbReference type="Proteomes" id="UP000488299"/>
    </source>
</evidence>
<dbReference type="Gene3D" id="2.40.128.520">
    <property type="match status" value="1"/>
</dbReference>
<feature type="domain" description="DUF2147" evidence="1">
    <location>
        <begin position="40"/>
        <end position="149"/>
    </location>
</feature>
<reference evidence="2 3" key="1">
    <citation type="submission" date="2019-10" db="EMBL/GenBank/DDBJ databases">
        <title>Rudanella paleaurantiibacter sp. nov., isolated from sludge.</title>
        <authorList>
            <person name="Xu S.Q."/>
        </authorList>
    </citation>
    <scope>NUCLEOTIDE SEQUENCE [LARGE SCALE GENOMIC DNA]</scope>
    <source>
        <strain evidence="2 3">HX-22-17</strain>
    </source>
</reference>
<sequence length="153" mass="17369">MKQNLSGYLLTARFVIVSLLVWVSLTNAASAQKDPNAIVGEWLSDQKDRRIQIYRQGGSYFGRITWGTGTVSNDEKNPNPTLRNRPLLGLVLLQNLRFDGKNTWQDGTIYDPREGKTYACKVSLESNNRLNIRGFMGLSMFGRTDVWTRVPNQ</sequence>
<dbReference type="PANTHER" id="PTHR36919">
    <property type="entry name" value="BLR1215 PROTEIN"/>
    <property type="match status" value="1"/>
</dbReference>
<name>A0A7J5TTQ6_9BACT</name>
<comment type="caution">
    <text evidence="2">The sequence shown here is derived from an EMBL/GenBank/DDBJ whole genome shotgun (WGS) entry which is preliminary data.</text>
</comment>
<dbReference type="EMBL" id="WELI01000011">
    <property type="protein sequence ID" value="KAB7727266.1"/>
    <property type="molecule type" value="Genomic_DNA"/>
</dbReference>
<protein>
    <submittedName>
        <fullName evidence="2">DUF2147 domain-containing protein</fullName>
    </submittedName>
</protein>
<organism evidence="2 3">
    <name type="scientific">Rudanella paleaurantiibacter</name>
    <dbReference type="NCBI Taxonomy" id="2614655"/>
    <lineage>
        <taxon>Bacteria</taxon>
        <taxon>Pseudomonadati</taxon>
        <taxon>Bacteroidota</taxon>
        <taxon>Cytophagia</taxon>
        <taxon>Cytophagales</taxon>
        <taxon>Cytophagaceae</taxon>
        <taxon>Rudanella</taxon>
    </lineage>
</organism>
<keyword evidence="3" id="KW-1185">Reference proteome</keyword>
<dbReference type="Proteomes" id="UP000488299">
    <property type="component" value="Unassembled WGS sequence"/>
</dbReference>
<proteinExistence type="predicted"/>
<gene>
    <name evidence="2" type="ORF">F5984_21805</name>
</gene>
<evidence type="ECO:0000259" key="1">
    <source>
        <dbReference type="Pfam" id="PF09917"/>
    </source>
</evidence>
<dbReference type="PANTHER" id="PTHR36919:SF2">
    <property type="entry name" value="BLL6627 PROTEIN"/>
    <property type="match status" value="1"/>
</dbReference>
<dbReference type="RefSeq" id="WP_152126344.1">
    <property type="nucleotide sequence ID" value="NZ_WELI01000011.1"/>
</dbReference>
<accession>A0A7J5TTQ6</accession>
<evidence type="ECO:0000313" key="2">
    <source>
        <dbReference type="EMBL" id="KAB7727266.1"/>
    </source>
</evidence>
<dbReference type="Pfam" id="PF09917">
    <property type="entry name" value="DUF2147"/>
    <property type="match status" value="1"/>
</dbReference>